<dbReference type="Gene3D" id="3.90.1200.10">
    <property type="match status" value="1"/>
</dbReference>
<keyword evidence="2" id="KW-0808">Transferase</keyword>
<organism evidence="2 3">
    <name type="scientific">Paenibacillus lycopersici</name>
    <dbReference type="NCBI Taxonomy" id="2704462"/>
    <lineage>
        <taxon>Bacteria</taxon>
        <taxon>Bacillati</taxon>
        <taxon>Bacillota</taxon>
        <taxon>Bacilli</taxon>
        <taxon>Bacillales</taxon>
        <taxon>Paenibacillaceae</taxon>
        <taxon>Paenibacillus</taxon>
    </lineage>
</organism>
<evidence type="ECO:0000313" key="3">
    <source>
        <dbReference type="Proteomes" id="UP000476064"/>
    </source>
</evidence>
<dbReference type="Pfam" id="PF01636">
    <property type="entry name" value="APH"/>
    <property type="match status" value="1"/>
</dbReference>
<dbReference type="Proteomes" id="UP000476064">
    <property type="component" value="Chromosome"/>
</dbReference>
<evidence type="ECO:0000313" key="2">
    <source>
        <dbReference type="EMBL" id="QHT63032.1"/>
    </source>
</evidence>
<dbReference type="GO" id="GO:0016740">
    <property type="term" value="F:transferase activity"/>
    <property type="evidence" value="ECO:0007669"/>
    <property type="project" value="UniProtKB-KW"/>
</dbReference>
<dbReference type="EMBL" id="CP048209">
    <property type="protein sequence ID" value="QHT63032.1"/>
    <property type="molecule type" value="Genomic_DNA"/>
</dbReference>
<name>A0A6C0G3G0_9BACL</name>
<proteinExistence type="predicted"/>
<feature type="domain" description="Aminoglycoside phosphotransferase" evidence="1">
    <location>
        <begin position="74"/>
        <end position="260"/>
    </location>
</feature>
<dbReference type="SUPFAM" id="SSF56112">
    <property type="entry name" value="Protein kinase-like (PK-like)"/>
    <property type="match status" value="1"/>
</dbReference>
<evidence type="ECO:0000259" key="1">
    <source>
        <dbReference type="Pfam" id="PF01636"/>
    </source>
</evidence>
<protein>
    <submittedName>
        <fullName evidence="2">Aminoglycoside phosphotransferase family protein</fullName>
    </submittedName>
</protein>
<sequence>MSALTGASVADAGYETETLQGGTLGEVCRVSGTAVTEDGERPYALVVKTQRRWERHGDPQCWRREHDLYAANIVDDFPGPIKLPRCLLLEEEDGLTRIWMEYVEGATGTRLQIDELALAAERLGSFQGAFHLKGRKDWAVPRGYPAVRSSYDLYQIILAGRLRESIAGFPDALRHILNGYADRAADLMDAFDALPLTLCQGDVHQDNIILREEANGTAVYLIDWDCAGYGRMGEDAVDMLMEAFVYSDREVSLLPAYRRRIIDSYCAGARTQGADFELNDSRVRELSALAWGFRVATRYLEAGDEGTRRRCVEILHAMLA</sequence>
<dbReference type="AlphaFoldDB" id="A0A6C0G3G0"/>
<gene>
    <name evidence="2" type="ORF">GXP70_25750</name>
</gene>
<reference evidence="2 3" key="1">
    <citation type="submission" date="2020-01" db="EMBL/GenBank/DDBJ databases">
        <title>Paenibacillus sp. nov., isolated from tomato rhizosphere.</title>
        <authorList>
            <person name="Weon H.-Y."/>
            <person name="Lee S.A."/>
        </authorList>
    </citation>
    <scope>NUCLEOTIDE SEQUENCE [LARGE SCALE GENOMIC DNA]</scope>
    <source>
        <strain evidence="2 3">12200R-189</strain>
    </source>
</reference>
<accession>A0A6C0G3G0</accession>
<dbReference type="InterPro" id="IPR002575">
    <property type="entry name" value="Aminoglycoside_PTrfase"/>
</dbReference>
<dbReference type="KEGG" id="plyc:GXP70_25750"/>
<keyword evidence="3" id="KW-1185">Reference proteome</keyword>
<dbReference type="InterPro" id="IPR011009">
    <property type="entry name" value="Kinase-like_dom_sf"/>
</dbReference>
<dbReference type="RefSeq" id="WP_162359462.1">
    <property type="nucleotide sequence ID" value="NZ_CP048209.1"/>
</dbReference>